<dbReference type="VEuPathDB" id="FungiDB:GGTG_11544"/>
<dbReference type="AlphaFoldDB" id="J3PDH2"/>
<dbReference type="RefSeq" id="XP_009227699.1">
    <property type="nucleotide sequence ID" value="XM_009229435.1"/>
</dbReference>
<organism evidence="1">
    <name type="scientific">Gaeumannomyces tritici (strain R3-111a-1)</name>
    <name type="common">Wheat and barley take-all root rot fungus</name>
    <name type="synonym">Gaeumannomyces graminis var. tritici</name>
    <dbReference type="NCBI Taxonomy" id="644352"/>
    <lineage>
        <taxon>Eukaryota</taxon>
        <taxon>Fungi</taxon>
        <taxon>Dikarya</taxon>
        <taxon>Ascomycota</taxon>
        <taxon>Pezizomycotina</taxon>
        <taxon>Sordariomycetes</taxon>
        <taxon>Sordariomycetidae</taxon>
        <taxon>Magnaporthales</taxon>
        <taxon>Magnaporthaceae</taxon>
        <taxon>Gaeumannomyces</taxon>
    </lineage>
</organism>
<dbReference type="EMBL" id="GL385401">
    <property type="protein sequence ID" value="EJT70521.1"/>
    <property type="molecule type" value="Genomic_DNA"/>
</dbReference>
<reference evidence="2" key="5">
    <citation type="submission" date="2018-04" db="UniProtKB">
        <authorList>
            <consortium name="EnsemblFungi"/>
        </authorList>
    </citation>
    <scope>IDENTIFICATION</scope>
    <source>
        <strain evidence="2">R3-111a-1</strain>
    </source>
</reference>
<reference evidence="1" key="2">
    <citation type="submission" date="2010-07" db="EMBL/GenBank/DDBJ databases">
        <authorList>
            <consortium name="The Broad Institute Genome Sequencing Platform"/>
            <consortium name="Broad Institute Genome Sequencing Center for Infectious Disease"/>
            <person name="Ma L.-J."/>
            <person name="Dead R."/>
            <person name="Young S."/>
            <person name="Zeng Q."/>
            <person name="Koehrsen M."/>
            <person name="Alvarado L."/>
            <person name="Berlin A."/>
            <person name="Chapman S.B."/>
            <person name="Chen Z."/>
            <person name="Freedman E."/>
            <person name="Gellesch M."/>
            <person name="Goldberg J."/>
            <person name="Griggs A."/>
            <person name="Gujja S."/>
            <person name="Heilman E.R."/>
            <person name="Heiman D."/>
            <person name="Hepburn T."/>
            <person name="Howarth C."/>
            <person name="Jen D."/>
            <person name="Larson L."/>
            <person name="Mehta T."/>
            <person name="Neiman D."/>
            <person name="Pearson M."/>
            <person name="Roberts A."/>
            <person name="Saif S."/>
            <person name="Shea T."/>
            <person name="Shenoy N."/>
            <person name="Sisk P."/>
            <person name="Stolte C."/>
            <person name="Sykes S."/>
            <person name="Walk T."/>
            <person name="White J."/>
            <person name="Yandava C."/>
            <person name="Haas B."/>
            <person name="Nusbaum C."/>
            <person name="Birren B."/>
        </authorList>
    </citation>
    <scope>NUCLEOTIDE SEQUENCE</scope>
    <source>
        <strain evidence="1">R3-111a-1</strain>
    </source>
</reference>
<dbReference type="Proteomes" id="UP000006039">
    <property type="component" value="Unassembled WGS sequence"/>
</dbReference>
<evidence type="ECO:0000313" key="2">
    <source>
        <dbReference type="EnsemblFungi" id="EJT70521"/>
    </source>
</evidence>
<evidence type="ECO:0000313" key="1">
    <source>
        <dbReference type="EMBL" id="EJT70521.1"/>
    </source>
</evidence>
<sequence>MPANYRYRGQNIITKLKNKVLRKAKLFLNLLCLKNRQFGKISPITLTITNLFLKTKKNATRLKSSRGIPLLNKRITNCLKRSGFVRI</sequence>
<dbReference type="GeneID" id="20352002"/>
<dbReference type="HOGENOM" id="CLU_123993_0_0_1"/>
<dbReference type="STRING" id="644352.J3PDH2"/>
<protein>
    <submittedName>
        <fullName evidence="1 2">Uncharacterized protein</fullName>
    </submittedName>
</protein>
<evidence type="ECO:0000313" key="3">
    <source>
        <dbReference type="Proteomes" id="UP000006039"/>
    </source>
</evidence>
<reference evidence="1" key="3">
    <citation type="submission" date="2010-09" db="EMBL/GenBank/DDBJ databases">
        <title>Annotation of Gaeumannomyces graminis var. tritici R3-111a-1.</title>
        <authorList>
            <consortium name="The Broad Institute Genome Sequencing Platform"/>
            <person name="Ma L.-J."/>
            <person name="Dead R."/>
            <person name="Young S.K."/>
            <person name="Zeng Q."/>
            <person name="Gargeya S."/>
            <person name="Fitzgerald M."/>
            <person name="Haas B."/>
            <person name="Abouelleil A."/>
            <person name="Alvarado L."/>
            <person name="Arachchi H.M."/>
            <person name="Berlin A."/>
            <person name="Brown A."/>
            <person name="Chapman S.B."/>
            <person name="Chen Z."/>
            <person name="Dunbar C."/>
            <person name="Freedman E."/>
            <person name="Gearin G."/>
            <person name="Gellesch M."/>
            <person name="Goldberg J."/>
            <person name="Griggs A."/>
            <person name="Gujja S."/>
            <person name="Heiman D."/>
            <person name="Howarth C."/>
            <person name="Larson L."/>
            <person name="Lui A."/>
            <person name="MacDonald P.J.P."/>
            <person name="Mehta T."/>
            <person name="Montmayeur A."/>
            <person name="Murphy C."/>
            <person name="Neiman D."/>
            <person name="Pearson M."/>
            <person name="Priest M."/>
            <person name="Roberts A."/>
            <person name="Saif S."/>
            <person name="Shea T."/>
            <person name="Shenoy N."/>
            <person name="Sisk P."/>
            <person name="Stolte C."/>
            <person name="Sykes S."/>
            <person name="Yandava C."/>
            <person name="Wortman J."/>
            <person name="Nusbaum C."/>
            <person name="Birren B."/>
        </authorList>
    </citation>
    <scope>NUCLEOTIDE SEQUENCE</scope>
    <source>
        <strain evidence="1">R3-111a-1</strain>
    </source>
</reference>
<proteinExistence type="predicted"/>
<gene>
    <name evidence="2" type="primary">20352002</name>
    <name evidence="1" type="ORF">GGTG_11544</name>
</gene>
<reference evidence="3" key="1">
    <citation type="submission" date="2010-07" db="EMBL/GenBank/DDBJ databases">
        <title>The genome sequence of Gaeumannomyces graminis var. tritici strain R3-111a-1.</title>
        <authorList>
            <consortium name="The Broad Institute Genome Sequencing Platform"/>
            <person name="Ma L.-J."/>
            <person name="Dead R."/>
            <person name="Young S."/>
            <person name="Zeng Q."/>
            <person name="Koehrsen M."/>
            <person name="Alvarado L."/>
            <person name="Berlin A."/>
            <person name="Chapman S.B."/>
            <person name="Chen Z."/>
            <person name="Freedman E."/>
            <person name="Gellesch M."/>
            <person name="Goldberg J."/>
            <person name="Griggs A."/>
            <person name="Gujja S."/>
            <person name="Heilman E.R."/>
            <person name="Heiman D."/>
            <person name="Hepburn T."/>
            <person name="Howarth C."/>
            <person name="Jen D."/>
            <person name="Larson L."/>
            <person name="Mehta T."/>
            <person name="Neiman D."/>
            <person name="Pearson M."/>
            <person name="Roberts A."/>
            <person name="Saif S."/>
            <person name="Shea T."/>
            <person name="Shenoy N."/>
            <person name="Sisk P."/>
            <person name="Stolte C."/>
            <person name="Sykes S."/>
            <person name="Walk T."/>
            <person name="White J."/>
            <person name="Yandava C."/>
            <person name="Haas B."/>
            <person name="Nusbaum C."/>
            <person name="Birren B."/>
        </authorList>
    </citation>
    <scope>NUCLEOTIDE SEQUENCE [LARGE SCALE GENOMIC DNA]</scope>
    <source>
        <strain evidence="3">R3-111a-1</strain>
    </source>
</reference>
<accession>J3PDH2</accession>
<name>J3PDH2_GAET3</name>
<reference evidence="2" key="4">
    <citation type="journal article" date="2015" name="G3 (Bethesda)">
        <title>Genome sequences of three phytopathogenic species of the Magnaporthaceae family of fungi.</title>
        <authorList>
            <person name="Okagaki L.H."/>
            <person name="Nunes C.C."/>
            <person name="Sailsbery J."/>
            <person name="Clay B."/>
            <person name="Brown D."/>
            <person name="John T."/>
            <person name="Oh Y."/>
            <person name="Young N."/>
            <person name="Fitzgerald M."/>
            <person name="Haas B.J."/>
            <person name="Zeng Q."/>
            <person name="Young S."/>
            <person name="Adiconis X."/>
            <person name="Fan L."/>
            <person name="Levin J.Z."/>
            <person name="Mitchell T.K."/>
            <person name="Okubara P.A."/>
            <person name="Farman M.L."/>
            <person name="Kohn L.M."/>
            <person name="Birren B."/>
            <person name="Ma L.-J."/>
            <person name="Dean R.A."/>
        </authorList>
    </citation>
    <scope>NUCLEOTIDE SEQUENCE</scope>
    <source>
        <strain evidence="2">R3-111a-1</strain>
    </source>
</reference>
<dbReference type="EnsemblFungi" id="EJT70521">
    <property type="protein sequence ID" value="EJT70521"/>
    <property type="gene ID" value="GGTG_11544"/>
</dbReference>
<keyword evidence="3" id="KW-1185">Reference proteome</keyword>